<protein>
    <submittedName>
        <fullName evidence="1">Uncharacterized protein</fullName>
    </submittedName>
</protein>
<dbReference type="AlphaFoldDB" id="A0A855EUA0"/>
<organism evidence="1 2">
    <name type="scientific">Raoultella ornithinolytica</name>
    <name type="common">Klebsiella ornithinolytica</name>
    <dbReference type="NCBI Taxonomy" id="54291"/>
    <lineage>
        <taxon>Bacteria</taxon>
        <taxon>Pseudomonadati</taxon>
        <taxon>Pseudomonadota</taxon>
        <taxon>Gammaproteobacteria</taxon>
        <taxon>Enterobacterales</taxon>
        <taxon>Enterobacteriaceae</taxon>
        <taxon>Klebsiella/Raoultella group</taxon>
        <taxon>Raoultella</taxon>
    </lineage>
</organism>
<accession>A0A855EUA0</accession>
<evidence type="ECO:0000313" key="2">
    <source>
        <dbReference type="Proteomes" id="UP000229713"/>
    </source>
</evidence>
<proteinExistence type="predicted"/>
<dbReference type="EMBL" id="NKYI01000038">
    <property type="protein sequence ID" value="PIK80776.1"/>
    <property type="molecule type" value="Genomic_DNA"/>
</dbReference>
<dbReference type="RefSeq" id="WP_099844561.1">
    <property type="nucleotide sequence ID" value="NZ_NKYI01000038.1"/>
</dbReference>
<evidence type="ECO:0000313" key="1">
    <source>
        <dbReference type="EMBL" id="PIK80776.1"/>
    </source>
</evidence>
<dbReference type="Proteomes" id="UP000229713">
    <property type="component" value="Unassembled WGS sequence"/>
</dbReference>
<name>A0A855EUA0_RAOOR</name>
<sequence length="172" mass="19466">MSTENVDSYELAADLLLSELSLSVENKCEVKKRLIKCHSLSTNAAVKQLTYYLSDTDSWPRGKSHLEKLLDDPDDYVTAEDLSSLLFQVYVISESRITRLRQIKEMLEDSVDSVIKYDSAKVYTNDHDDSCGLKDGQIINVSEVLTKLNNPICEHFDCSCTFVLQSTISENQ</sequence>
<reference evidence="1 2" key="1">
    <citation type="submission" date="2017-07" db="EMBL/GenBank/DDBJ databases">
        <title>Raoultella ornithinolytica strain HH3 draft genome.</title>
        <authorList>
            <person name="Duceppe M.-O."/>
            <person name="Huang H."/>
            <person name="Phipps-Todd B."/>
        </authorList>
    </citation>
    <scope>NUCLEOTIDE SEQUENCE [LARGE SCALE GENOMIC DNA]</scope>
    <source>
        <strain evidence="1 2">HH3</strain>
    </source>
</reference>
<gene>
    <name evidence="1" type="ORF">CFY86_29070</name>
</gene>
<comment type="caution">
    <text evidence="1">The sequence shown here is derived from an EMBL/GenBank/DDBJ whole genome shotgun (WGS) entry which is preliminary data.</text>
</comment>